<protein>
    <submittedName>
        <fullName evidence="1">DNA segregation ATPase FtsK/SpoIIIE, S-DNA-T family</fullName>
    </submittedName>
</protein>
<sequence>GIVERYSKQEAVIILVDFRRTMLGYVEGDQLLGYAVSAPQLTEMMKDVAGSMTKRLPGPDVTPQQLKNRSWWTGPELFLIVDDYDLVVTQTSNPLKPLSEFLAQAKDVGLHMIVARRTGGASRAAYDPIIGKLKELAAPGMVMNGSRDEGALLGNVKPGPMPPGRGYYVSRKAGKQLMQVSWIPPE</sequence>
<dbReference type="AlphaFoldDB" id="A0A1I5X3B9"/>
<evidence type="ECO:0000313" key="1">
    <source>
        <dbReference type="EMBL" id="SFQ26326.1"/>
    </source>
</evidence>
<organism evidence="1 2">
    <name type="scientific">Amycolatopsis arida</name>
    <dbReference type="NCBI Taxonomy" id="587909"/>
    <lineage>
        <taxon>Bacteria</taxon>
        <taxon>Bacillati</taxon>
        <taxon>Actinomycetota</taxon>
        <taxon>Actinomycetes</taxon>
        <taxon>Pseudonocardiales</taxon>
        <taxon>Pseudonocardiaceae</taxon>
        <taxon>Amycolatopsis</taxon>
    </lineage>
</organism>
<gene>
    <name evidence="1" type="ORF">SAMN05421810_105404</name>
</gene>
<dbReference type="EMBL" id="FOWW01000005">
    <property type="protein sequence ID" value="SFQ26326.1"/>
    <property type="molecule type" value="Genomic_DNA"/>
</dbReference>
<name>A0A1I5X3B9_9PSEU</name>
<dbReference type="Gene3D" id="3.40.50.300">
    <property type="entry name" value="P-loop containing nucleotide triphosphate hydrolases"/>
    <property type="match status" value="1"/>
</dbReference>
<proteinExistence type="predicted"/>
<accession>A0A1I5X3B9</accession>
<evidence type="ECO:0000313" key="2">
    <source>
        <dbReference type="Proteomes" id="UP000198727"/>
    </source>
</evidence>
<keyword evidence="2" id="KW-1185">Reference proteome</keyword>
<dbReference type="Proteomes" id="UP000198727">
    <property type="component" value="Unassembled WGS sequence"/>
</dbReference>
<feature type="non-terminal residue" evidence="1">
    <location>
        <position position="1"/>
    </location>
</feature>
<dbReference type="InterPro" id="IPR027417">
    <property type="entry name" value="P-loop_NTPase"/>
</dbReference>
<reference evidence="2" key="1">
    <citation type="submission" date="2016-10" db="EMBL/GenBank/DDBJ databases">
        <authorList>
            <person name="Varghese N."/>
            <person name="Submissions S."/>
        </authorList>
    </citation>
    <scope>NUCLEOTIDE SEQUENCE [LARGE SCALE GENOMIC DNA]</scope>
    <source>
        <strain evidence="2">CGMCC 4.5579</strain>
    </source>
</reference>